<protein>
    <submittedName>
        <fullName evidence="1">Uncharacterized protein</fullName>
    </submittedName>
</protein>
<organism evidence="1">
    <name type="scientific">anaerobic digester metagenome</name>
    <dbReference type="NCBI Taxonomy" id="1263854"/>
    <lineage>
        <taxon>unclassified sequences</taxon>
        <taxon>metagenomes</taxon>
        <taxon>ecological metagenomes</taxon>
    </lineage>
</organism>
<dbReference type="AlphaFoldDB" id="A0A485M3B7"/>
<dbReference type="EMBL" id="CAADRM010000112">
    <property type="protein sequence ID" value="VFU15984.1"/>
    <property type="molecule type" value="Genomic_DNA"/>
</dbReference>
<sequence length="93" mass="10784">MDHMKENWQKFSEEMVEHIGAQQGKYKINESTEVADLLPAEWALGDAMKYVYEVIGWCNDREIRDKAVPRQMSKENIMKAAHCLQIAWTKLGA</sequence>
<gene>
    <name evidence="1" type="ORF">SCFA_480003</name>
</gene>
<reference evidence="1" key="1">
    <citation type="submission" date="2019-03" db="EMBL/GenBank/DDBJ databases">
        <authorList>
            <person name="Hao L."/>
        </authorList>
    </citation>
    <scope>NUCLEOTIDE SEQUENCE</scope>
</reference>
<accession>A0A485M3B7</accession>
<name>A0A485M3B7_9ZZZZ</name>
<evidence type="ECO:0000313" key="1">
    <source>
        <dbReference type="EMBL" id="VFU15984.1"/>
    </source>
</evidence>
<proteinExistence type="predicted"/>